<dbReference type="RefSeq" id="WP_175305386.1">
    <property type="nucleotide sequence ID" value="NZ_JABWDC010000011.1"/>
</dbReference>
<dbReference type="Proteomes" id="UP000554488">
    <property type="component" value="Unassembled WGS sequence"/>
</dbReference>
<comment type="caution">
    <text evidence="1">The sequence shown here is derived from an EMBL/GenBank/DDBJ whole genome shotgun (WGS) entry which is preliminary data.</text>
</comment>
<dbReference type="EMBL" id="JABWDC010000011">
    <property type="protein sequence ID" value="NUN85843.1"/>
    <property type="molecule type" value="Genomic_DNA"/>
</dbReference>
<evidence type="ECO:0000313" key="1">
    <source>
        <dbReference type="EMBL" id="NUN85843.1"/>
    </source>
</evidence>
<accession>A0A849XXB6</accession>
<dbReference type="AlphaFoldDB" id="A0A849XXB6"/>
<evidence type="ECO:0000313" key="2">
    <source>
        <dbReference type="Proteomes" id="UP000554488"/>
    </source>
</evidence>
<reference evidence="1 2" key="1">
    <citation type="submission" date="2020-04" db="EMBL/GenBank/DDBJ databases">
        <authorList>
            <person name="Pieper L."/>
        </authorList>
    </citation>
    <scope>NUCLEOTIDE SEQUENCE [LARGE SCALE GENOMIC DNA]</scope>
    <source>
        <strain evidence="1 2">F22</strain>
    </source>
</reference>
<name>A0A849XXB6_9FIRM</name>
<organism evidence="1 2">
    <name type="scientific">Coprococcus comes</name>
    <dbReference type="NCBI Taxonomy" id="410072"/>
    <lineage>
        <taxon>Bacteria</taxon>
        <taxon>Bacillati</taxon>
        <taxon>Bacillota</taxon>
        <taxon>Clostridia</taxon>
        <taxon>Lachnospirales</taxon>
        <taxon>Lachnospiraceae</taxon>
        <taxon>Coprococcus</taxon>
    </lineage>
</organism>
<proteinExistence type="predicted"/>
<sequence length="127" mass="14238">MQKLIRNKGEMIDPSTIEHSENTENLLSFGRAIIGPVCTIVLLMLRALVGITIDPIIALPVGGIVGTIATGQAKKMMDFASTGIWIYDRFIWCDRSSGCSYDPCWMLCIRLSASWKRFMSMRMPIIH</sequence>
<protein>
    <submittedName>
        <fullName evidence="1">Uncharacterized protein</fullName>
    </submittedName>
</protein>
<gene>
    <name evidence="1" type="ORF">HUU93_04360</name>
</gene>
<reference evidence="1 2" key="2">
    <citation type="submission" date="2020-07" db="EMBL/GenBank/DDBJ databases">
        <title>Bacterial metabolism rescues the inhibition of intestinal drug absorption by food and drug additives.</title>
        <authorList>
            <person name="Zou L."/>
            <person name="Spanogiannopoulos P."/>
            <person name="Chien H.-C."/>
            <person name="Pieper L.M."/>
            <person name="Cai W."/>
            <person name="Khuri N."/>
            <person name="Pottel J."/>
            <person name="Vora B."/>
            <person name="Ni Z."/>
            <person name="Tsakalozou E."/>
            <person name="Zhang W."/>
            <person name="Shoichet B.K."/>
            <person name="Giacomini K.M."/>
            <person name="Turnbaugh P.J."/>
        </authorList>
    </citation>
    <scope>NUCLEOTIDE SEQUENCE [LARGE SCALE GENOMIC DNA]</scope>
    <source>
        <strain evidence="1 2">F22</strain>
    </source>
</reference>